<protein>
    <submittedName>
        <fullName evidence="9">CAAX farnesyltransferase (FTase) subunit beta</fullName>
    </submittedName>
</protein>
<evidence type="ECO:0000256" key="6">
    <source>
        <dbReference type="ARBA" id="ARBA00022737"/>
    </source>
</evidence>
<accession>A0A8H3FFZ8</accession>
<dbReference type="InterPro" id="IPR008930">
    <property type="entry name" value="Terpenoid_cyclase/PrenylTrfase"/>
</dbReference>
<dbReference type="GO" id="GO:0046872">
    <property type="term" value="F:metal ion binding"/>
    <property type="evidence" value="ECO:0007669"/>
    <property type="project" value="UniProtKB-KW"/>
</dbReference>
<gene>
    <name evidence="9" type="primary">RAM1</name>
    <name evidence="9" type="ORF">IMSHALPRED_005324</name>
</gene>
<organism evidence="9 10">
    <name type="scientific">Imshaugia aleurites</name>
    <dbReference type="NCBI Taxonomy" id="172621"/>
    <lineage>
        <taxon>Eukaryota</taxon>
        <taxon>Fungi</taxon>
        <taxon>Dikarya</taxon>
        <taxon>Ascomycota</taxon>
        <taxon>Pezizomycotina</taxon>
        <taxon>Lecanoromycetes</taxon>
        <taxon>OSLEUM clade</taxon>
        <taxon>Lecanoromycetidae</taxon>
        <taxon>Lecanorales</taxon>
        <taxon>Lecanorineae</taxon>
        <taxon>Parmeliaceae</taxon>
        <taxon>Imshaugia</taxon>
    </lineage>
</organism>
<keyword evidence="10" id="KW-1185">Reference proteome</keyword>
<dbReference type="InterPro" id="IPR001330">
    <property type="entry name" value="Prenyltrans"/>
</dbReference>
<dbReference type="OrthoDB" id="10261146at2759"/>
<comment type="similarity">
    <text evidence="2">Belongs to the protein prenyltransferase subunit beta family.</text>
</comment>
<evidence type="ECO:0000256" key="4">
    <source>
        <dbReference type="ARBA" id="ARBA00022679"/>
    </source>
</evidence>
<evidence type="ECO:0000313" key="9">
    <source>
        <dbReference type="EMBL" id="CAF9922067.1"/>
    </source>
</evidence>
<evidence type="ECO:0000256" key="5">
    <source>
        <dbReference type="ARBA" id="ARBA00022723"/>
    </source>
</evidence>
<dbReference type="EMBL" id="CAJPDT010000029">
    <property type="protein sequence ID" value="CAF9922067.1"/>
    <property type="molecule type" value="Genomic_DNA"/>
</dbReference>
<name>A0A8H3FFZ8_9LECA</name>
<sequence length="192" mass="21520">MASFENAIPTALEEQVDLIPRESLEQPRLQENTIVRDRTDELPVPELFTSLPPIRDPLVTDTSLAQDEILRQCLPFHAGTFDRTPQGIPRLNQDEHVDFLSDAIQNAKHIPYDPLRPWVVYWSLTGLSVLGEDLKRWRDRVLETFLPMQNPNGGFGGGHGQTSHAAPSYAVVLSLAMVGGNESLDMIDRRAL</sequence>
<keyword evidence="5" id="KW-0479">Metal-binding</keyword>
<dbReference type="AlphaFoldDB" id="A0A8H3FFZ8"/>
<comment type="cofactor">
    <cofactor evidence="1">
        <name>Zn(2+)</name>
        <dbReference type="ChEBI" id="CHEBI:29105"/>
    </cofactor>
</comment>
<dbReference type="InterPro" id="IPR045089">
    <property type="entry name" value="PGGT1B-like"/>
</dbReference>
<feature type="domain" description="Prenyltransferase alpha-alpha toroid" evidence="8">
    <location>
        <begin position="91"/>
        <end position="191"/>
    </location>
</feature>
<dbReference type="Pfam" id="PF00432">
    <property type="entry name" value="Prenyltrans"/>
    <property type="match status" value="1"/>
</dbReference>
<keyword evidence="3" id="KW-0637">Prenyltransferase</keyword>
<dbReference type="GO" id="GO:0004660">
    <property type="term" value="F:protein farnesyltransferase activity"/>
    <property type="evidence" value="ECO:0007669"/>
    <property type="project" value="TreeGrafter"/>
</dbReference>
<evidence type="ECO:0000256" key="7">
    <source>
        <dbReference type="ARBA" id="ARBA00022833"/>
    </source>
</evidence>
<keyword evidence="7" id="KW-0862">Zinc</keyword>
<dbReference type="PANTHER" id="PTHR11774:SF6">
    <property type="entry name" value="PROTEIN FARNESYLTRANSFERASE SUBUNIT BETA"/>
    <property type="match status" value="1"/>
</dbReference>
<dbReference type="Gene3D" id="1.50.10.20">
    <property type="match status" value="1"/>
</dbReference>
<evidence type="ECO:0000313" key="10">
    <source>
        <dbReference type="Proteomes" id="UP000664534"/>
    </source>
</evidence>
<evidence type="ECO:0000256" key="3">
    <source>
        <dbReference type="ARBA" id="ARBA00022602"/>
    </source>
</evidence>
<keyword evidence="4" id="KW-0808">Transferase</keyword>
<proteinExistence type="inferred from homology"/>
<reference evidence="9" key="1">
    <citation type="submission" date="2021-03" db="EMBL/GenBank/DDBJ databases">
        <authorList>
            <person name="Tagirdzhanova G."/>
        </authorList>
    </citation>
    <scope>NUCLEOTIDE SEQUENCE</scope>
</reference>
<keyword evidence="6" id="KW-0677">Repeat</keyword>
<dbReference type="GO" id="GO:0005965">
    <property type="term" value="C:protein farnesyltransferase complex"/>
    <property type="evidence" value="ECO:0007669"/>
    <property type="project" value="TreeGrafter"/>
</dbReference>
<dbReference type="PANTHER" id="PTHR11774">
    <property type="entry name" value="GERANYLGERANYL TRANSFERASE TYPE BETA SUBUNIT"/>
    <property type="match status" value="1"/>
</dbReference>
<evidence type="ECO:0000259" key="8">
    <source>
        <dbReference type="Pfam" id="PF00432"/>
    </source>
</evidence>
<evidence type="ECO:0000256" key="1">
    <source>
        <dbReference type="ARBA" id="ARBA00001947"/>
    </source>
</evidence>
<dbReference type="Proteomes" id="UP000664534">
    <property type="component" value="Unassembled WGS sequence"/>
</dbReference>
<evidence type="ECO:0000256" key="2">
    <source>
        <dbReference type="ARBA" id="ARBA00010497"/>
    </source>
</evidence>
<comment type="caution">
    <text evidence="9">The sequence shown here is derived from an EMBL/GenBank/DDBJ whole genome shotgun (WGS) entry which is preliminary data.</text>
</comment>
<dbReference type="SUPFAM" id="SSF48239">
    <property type="entry name" value="Terpenoid cyclases/Protein prenyltransferases"/>
    <property type="match status" value="1"/>
</dbReference>